<dbReference type="Gene3D" id="3.30.70.100">
    <property type="match status" value="1"/>
</dbReference>
<dbReference type="EMBL" id="LFZX01000024">
    <property type="protein sequence ID" value="KNC68415.1"/>
    <property type="molecule type" value="Genomic_DNA"/>
</dbReference>
<dbReference type="GO" id="GO:0004497">
    <property type="term" value="F:monooxygenase activity"/>
    <property type="evidence" value="ECO:0007669"/>
    <property type="project" value="UniProtKB-KW"/>
</dbReference>
<organism evidence="2 3">
    <name type="scientific">Pseudoalteromonas rubra</name>
    <dbReference type="NCBI Taxonomy" id="43658"/>
    <lineage>
        <taxon>Bacteria</taxon>
        <taxon>Pseudomonadati</taxon>
        <taxon>Pseudomonadota</taxon>
        <taxon>Gammaproteobacteria</taxon>
        <taxon>Alteromonadales</taxon>
        <taxon>Pseudoalteromonadaceae</taxon>
        <taxon>Pseudoalteromonas</taxon>
    </lineage>
</organism>
<dbReference type="InterPro" id="IPR007138">
    <property type="entry name" value="ABM_dom"/>
</dbReference>
<dbReference type="PANTHER" id="PTHR37811:SF2">
    <property type="entry name" value="ABM DOMAIN-CONTAINING PROTEIN"/>
    <property type="match status" value="1"/>
</dbReference>
<proteinExistence type="predicted"/>
<dbReference type="PATRIC" id="fig|43658.6.peg.5478"/>
<dbReference type="OrthoDB" id="9797060at2"/>
<dbReference type="InterPro" id="IPR011008">
    <property type="entry name" value="Dimeric_a/b-barrel"/>
</dbReference>
<evidence type="ECO:0000313" key="3">
    <source>
        <dbReference type="Proteomes" id="UP000036850"/>
    </source>
</evidence>
<gene>
    <name evidence="2" type="ORF">AC626_05045</name>
</gene>
<dbReference type="SUPFAM" id="SSF54909">
    <property type="entry name" value="Dimeric alpha+beta barrel"/>
    <property type="match status" value="1"/>
</dbReference>
<feature type="domain" description="ABM" evidence="1">
    <location>
        <begin position="1"/>
        <end position="90"/>
    </location>
</feature>
<keyword evidence="2" id="KW-0503">Monooxygenase</keyword>
<dbReference type="PANTHER" id="PTHR37811">
    <property type="entry name" value="BLL5343 PROTEIN"/>
    <property type="match status" value="1"/>
</dbReference>
<dbReference type="Proteomes" id="UP000036850">
    <property type="component" value="Unassembled WGS sequence"/>
</dbReference>
<accession>A0A0L0EVJ9</accession>
<dbReference type="Pfam" id="PF03992">
    <property type="entry name" value="ABM"/>
    <property type="match status" value="1"/>
</dbReference>
<protein>
    <submittedName>
        <fullName evidence="2">Antibiotic biosynthesis monooxygenase</fullName>
    </submittedName>
</protein>
<keyword evidence="2" id="KW-0560">Oxidoreductase</keyword>
<reference evidence="3" key="1">
    <citation type="submission" date="2015-07" db="EMBL/GenBank/DDBJ databases">
        <title>Draft genome sequence of a Pseudoalteromonas rubra strain, OCN096, isolated from Kaneohe Bay, Oahu, Hawaii.</title>
        <authorList>
            <person name="Beurmann S."/>
            <person name="Ushijima B."/>
            <person name="Belcaid M."/>
            <person name="Callahan S.M."/>
            <person name="Aeby G.S."/>
        </authorList>
    </citation>
    <scope>NUCLEOTIDE SEQUENCE [LARGE SCALE GENOMIC DNA]</scope>
    <source>
        <strain evidence="3">OCN096</strain>
    </source>
</reference>
<dbReference type="InterPro" id="IPR052936">
    <property type="entry name" value="Jasmonate_Hydroxylase-like"/>
</dbReference>
<dbReference type="PROSITE" id="PS51725">
    <property type="entry name" value="ABM"/>
    <property type="match status" value="1"/>
</dbReference>
<name>A0A0L0EVJ9_9GAMM</name>
<evidence type="ECO:0000313" key="2">
    <source>
        <dbReference type="EMBL" id="KNC68415.1"/>
    </source>
</evidence>
<evidence type="ECO:0000259" key="1">
    <source>
        <dbReference type="PROSITE" id="PS51725"/>
    </source>
</evidence>
<comment type="caution">
    <text evidence="2">The sequence shown here is derived from an EMBL/GenBank/DDBJ whole genome shotgun (WGS) entry which is preliminary data.</text>
</comment>
<dbReference type="AlphaFoldDB" id="A0A0L0EVJ9"/>
<sequence>MIAVIFEVTPHRTMRQTYLDIAADLKPRLQNIDGFISIERYQSLNDPERLLSLSFWRDEAAVQQWRMQEEHRAAQQQGRRQMFQHYRIRVAGVMRDYGSQEREQAP</sequence>